<comment type="caution">
    <text evidence="1">The sequence shown here is derived from an EMBL/GenBank/DDBJ whole genome shotgun (WGS) entry which is preliminary data.</text>
</comment>
<name>A0AAN9ARY9_9CAEN</name>
<dbReference type="InterPro" id="IPR009011">
    <property type="entry name" value="Man6P_isomerase_rcpt-bd_dom_sf"/>
</dbReference>
<dbReference type="Gene3D" id="2.70.130.10">
    <property type="entry name" value="Mannose-6-phosphate receptor binding domain"/>
    <property type="match status" value="1"/>
</dbReference>
<proteinExistence type="predicted"/>
<gene>
    <name evidence="1" type="ORF">V1264_009542</name>
</gene>
<keyword evidence="2" id="KW-1185">Reference proteome</keyword>
<reference evidence="1 2" key="1">
    <citation type="submission" date="2024-02" db="EMBL/GenBank/DDBJ databases">
        <title>Chromosome-scale genome assembly of the rough periwinkle Littorina saxatilis.</title>
        <authorList>
            <person name="De Jode A."/>
            <person name="Faria R."/>
            <person name="Formenti G."/>
            <person name="Sims Y."/>
            <person name="Smith T.P."/>
            <person name="Tracey A."/>
            <person name="Wood J.M.D."/>
            <person name="Zagrodzka Z.B."/>
            <person name="Johannesson K."/>
            <person name="Butlin R.K."/>
            <person name="Leder E.H."/>
        </authorList>
    </citation>
    <scope>NUCLEOTIDE SEQUENCE [LARGE SCALE GENOMIC DNA]</scope>
    <source>
        <strain evidence="1">Snail1</strain>
        <tissue evidence="1">Muscle</tissue>
    </source>
</reference>
<dbReference type="SUPFAM" id="SSF50911">
    <property type="entry name" value="Mannose 6-phosphate receptor domain"/>
    <property type="match status" value="1"/>
</dbReference>
<protein>
    <submittedName>
        <fullName evidence="1">Uncharacterized protein</fullName>
    </submittedName>
</protein>
<accession>A0AAN9ARY9</accession>
<evidence type="ECO:0000313" key="1">
    <source>
        <dbReference type="EMBL" id="KAK7091926.1"/>
    </source>
</evidence>
<dbReference type="AlphaFoldDB" id="A0AAN9ARY9"/>
<evidence type="ECO:0000313" key="2">
    <source>
        <dbReference type="Proteomes" id="UP001374579"/>
    </source>
</evidence>
<sequence>MVSFLDEYGIFRIVFHNTSEGMIMTSEGRQMTSPRERVTQCVKTGPCSCRTADGVIDLSPLADNVTARYKDVPDSEGADMYSWNPCLSFTETPHCVNVAACQRTIGLNESQNIGTQDSAQFVVTDQGDLTLQYTYPDPSGANRTTIVTLLYYPHAHDMIAIAGEMVALQYSITLMSKFACVNKDLE</sequence>
<dbReference type="EMBL" id="JBAMIC010000022">
    <property type="protein sequence ID" value="KAK7091926.1"/>
    <property type="molecule type" value="Genomic_DNA"/>
</dbReference>
<dbReference type="Proteomes" id="UP001374579">
    <property type="component" value="Unassembled WGS sequence"/>
</dbReference>
<organism evidence="1 2">
    <name type="scientific">Littorina saxatilis</name>
    <dbReference type="NCBI Taxonomy" id="31220"/>
    <lineage>
        <taxon>Eukaryota</taxon>
        <taxon>Metazoa</taxon>
        <taxon>Spiralia</taxon>
        <taxon>Lophotrochozoa</taxon>
        <taxon>Mollusca</taxon>
        <taxon>Gastropoda</taxon>
        <taxon>Caenogastropoda</taxon>
        <taxon>Littorinimorpha</taxon>
        <taxon>Littorinoidea</taxon>
        <taxon>Littorinidae</taxon>
        <taxon>Littorina</taxon>
    </lineage>
</organism>